<evidence type="ECO:0000313" key="3">
    <source>
        <dbReference type="Proteomes" id="UP001465668"/>
    </source>
</evidence>
<proteinExistence type="predicted"/>
<keyword evidence="3" id="KW-1185">Reference proteome</keyword>
<evidence type="ECO:0000256" key="1">
    <source>
        <dbReference type="SAM" id="MobiDB-lite"/>
    </source>
</evidence>
<reference evidence="2 3" key="1">
    <citation type="submission" date="2024-02" db="EMBL/GenBank/DDBJ databases">
        <title>First draft genome assembly of two strains of Seiridium cardinale.</title>
        <authorList>
            <person name="Emiliani G."/>
            <person name="Scali E."/>
        </authorList>
    </citation>
    <scope>NUCLEOTIDE SEQUENCE [LARGE SCALE GENOMIC DNA]</scope>
    <source>
        <strain evidence="2 3">BM-138-000479</strain>
    </source>
</reference>
<feature type="region of interest" description="Disordered" evidence="1">
    <location>
        <begin position="1"/>
        <end position="74"/>
    </location>
</feature>
<accession>A0ABR2XR25</accession>
<comment type="caution">
    <text evidence="2">The sequence shown here is derived from an EMBL/GenBank/DDBJ whole genome shotgun (WGS) entry which is preliminary data.</text>
</comment>
<feature type="compositionally biased region" description="Basic and acidic residues" evidence="1">
    <location>
        <begin position="17"/>
        <end position="27"/>
    </location>
</feature>
<name>A0ABR2XR25_9PEZI</name>
<evidence type="ECO:0000313" key="2">
    <source>
        <dbReference type="EMBL" id="KAK9776150.1"/>
    </source>
</evidence>
<organism evidence="2 3">
    <name type="scientific">Seiridium cardinale</name>
    <dbReference type="NCBI Taxonomy" id="138064"/>
    <lineage>
        <taxon>Eukaryota</taxon>
        <taxon>Fungi</taxon>
        <taxon>Dikarya</taxon>
        <taxon>Ascomycota</taxon>
        <taxon>Pezizomycotina</taxon>
        <taxon>Sordariomycetes</taxon>
        <taxon>Xylariomycetidae</taxon>
        <taxon>Amphisphaeriales</taxon>
        <taxon>Sporocadaceae</taxon>
        <taxon>Seiridium</taxon>
    </lineage>
</organism>
<protein>
    <submittedName>
        <fullName evidence="2">Histone chaperone domain-containing protein</fullName>
    </submittedName>
</protein>
<sequence>MPIQQKDPVKTTAGNDPLEKSAAKQEKGPPATEGIVGEHQLDAAIGNEGDDSVAEQTSAADDPLETTESKKEDY</sequence>
<dbReference type="EMBL" id="JARVKM010000029">
    <property type="protein sequence ID" value="KAK9776150.1"/>
    <property type="molecule type" value="Genomic_DNA"/>
</dbReference>
<gene>
    <name evidence="2" type="ORF">SCAR479_07056</name>
</gene>
<dbReference type="Proteomes" id="UP001465668">
    <property type="component" value="Unassembled WGS sequence"/>
</dbReference>